<dbReference type="SUPFAM" id="SSF51445">
    <property type="entry name" value="(Trans)glycosidases"/>
    <property type="match status" value="1"/>
</dbReference>
<keyword evidence="2" id="KW-1185">Reference proteome</keyword>
<dbReference type="PANTHER" id="PTHR46145">
    <property type="entry name" value="HEPARANASE"/>
    <property type="match status" value="1"/>
</dbReference>
<evidence type="ECO:0000313" key="1">
    <source>
        <dbReference type="EMBL" id="MBO0361156.1"/>
    </source>
</evidence>
<gene>
    <name evidence="1" type="ORF">J0X19_24575</name>
</gene>
<dbReference type="PANTHER" id="PTHR46145:SF4">
    <property type="entry name" value="HEPARANASE"/>
    <property type="match status" value="1"/>
</dbReference>
<dbReference type="EMBL" id="JAFLQZ010000037">
    <property type="protein sequence ID" value="MBO0361156.1"/>
    <property type="molecule type" value="Genomic_DNA"/>
</dbReference>
<dbReference type="AlphaFoldDB" id="A0A939F1S0"/>
<name>A0A939F1S0_9BACT</name>
<reference evidence="1" key="1">
    <citation type="submission" date="2021-03" db="EMBL/GenBank/DDBJ databases">
        <authorList>
            <person name="Kim M.K."/>
        </authorList>
    </citation>
    <scope>NUCLEOTIDE SEQUENCE</scope>
    <source>
        <strain evidence="1">BT186</strain>
    </source>
</reference>
<protein>
    <submittedName>
        <fullName evidence="1">Uncharacterized protein</fullName>
    </submittedName>
</protein>
<dbReference type="InterPro" id="IPR017853">
    <property type="entry name" value="GH"/>
</dbReference>
<proteinExistence type="predicted"/>
<accession>A0A939F1S0</accession>
<comment type="caution">
    <text evidence="1">The sequence shown here is derived from an EMBL/GenBank/DDBJ whole genome shotgun (WGS) entry which is preliminary data.</text>
</comment>
<organism evidence="1 2">
    <name type="scientific">Hymenobacter telluris</name>
    <dbReference type="NCBI Taxonomy" id="2816474"/>
    <lineage>
        <taxon>Bacteria</taxon>
        <taxon>Pseudomonadati</taxon>
        <taxon>Bacteroidota</taxon>
        <taxon>Cytophagia</taxon>
        <taxon>Cytophagales</taxon>
        <taxon>Hymenobacteraceae</taxon>
        <taxon>Hymenobacter</taxon>
    </lineage>
</organism>
<evidence type="ECO:0000313" key="2">
    <source>
        <dbReference type="Proteomes" id="UP000664144"/>
    </source>
</evidence>
<sequence>MTRLLTYTKQLGGRIAALEFMNEPTFAAMGGAPKGYDGAAYGRDFKVFRPFVKQQSSGTLILGPGSVGEAVGGEGVAYGGMELLPTPELLQATGPGVVDAFSYHHYGAASQRCGDMAPIKKDSVLGEQWLSRTDKTLAYYRQQRDKYEPGKPFWNTETADAACGGNPWGAQFLDTFRYLDQMGRIAKQGVKVIMHNTLATSDYGLLDGKTLLPRPNYWGGLLWHQLMGTTVLDAGASRPGFHIYAHTMKGQAGGVALLIINNSRTATTSLNLPKAAQRYTLSATTLESGAVQLNGRELKLGANDALPALTGEAVPAGPVQFAPTTITFLTIADAGNQNSQ</sequence>
<dbReference type="Proteomes" id="UP000664144">
    <property type="component" value="Unassembled WGS sequence"/>
</dbReference>
<dbReference type="Gene3D" id="3.20.20.80">
    <property type="entry name" value="Glycosidases"/>
    <property type="match status" value="1"/>
</dbReference>